<sequence length="500" mass="54652">MEHDVIIYGATLAGIMAALRLRLRGLSSLILEPTGHVGGIVAGGLVKSDPPNVIEALAGLTRDRFFAGIGREYGADEPRYRFEPKVAERVARRLLAEAGAEVLAGTRVHGPADVETRGRRIQAVLGRRARFFIDASYEGDLMAAAGVPYTYGREPRARYDEPFAGVLPHRALRRSEFSPNRGYPVGPPPTERPGDGDAKTQAYNFRGVLSKAADRLPFPRPEGYDPRLYDLLGQLVRRRGIGGLSDIVTHTALLPPGDKYQTNQALFIGFDLPGASWDYPDGTWARREEVIAEHVRWHQGLLYFLANDPSLPESFRADTRAFGLPADEFADSPYGAGFPHALYIREARRMVGQHVLTQHDLRAPGNTTPTPVCCWKYGIDCHIVQLYPEGQDTIAGEGPPSGTEYNEPADLYQIPAECLFPARGGIENVAVPVCFSASHVAYLSARMEPNFGMLGEAAGELAAQALRTGQAVQDYRYPDLAAALREHGSVLSLPELEVPT</sequence>
<gene>
    <name evidence="7" type="ORF">GCM10022224_039140</name>
</gene>
<protein>
    <recommendedName>
        <fullName evidence="9">FAD dependent oxidoreductase</fullName>
    </recommendedName>
</protein>
<reference evidence="8" key="1">
    <citation type="journal article" date="2019" name="Int. J. Syst. Evol. Microbiol.">
        <title>The Global Catalogue of Microorganisms (GCM) 10K type strain sequencing project: providing services to taxonomists for standard genome sequencing and annotation.</title>
        <authorList>
            <consortium name="The Broad Institute Genomics Platform"/>
            <consortium name="The Broad Institute Genome Sequencing Center for Infectious Disease"/>
            <person name="Wu L."/>
            <person name="Ma J."/>
        </authorList>
    </citation>
    <scope>NUCLEOTIDE SEQUENCE [LARGE SCALE GENOMIC DNA]</scope>
    <source>
        <strain evidence="8">JCM 16904</strain>
    </source>
</reference>
<evidence type="ECO:0000313" key="7">
    <source>
        <dbReference type="EMBL" id="GAA3671089.1"/>
    </source>
</evidence>
<evidence type="ECO:0000256" key="1">
    <source>
        <dbReference type="ARBA" id="ARBA00022485"/>
    </source>
</evidence>
<proteinExistence type="predicted"/>
<evidence type="ECO:0000256" key="2">
    <source>
        <dbReference type="ARBA" id="ARBA00022723"/>
    </source>
</evidence>
<dbReference type="PANTHER" id="PTHR43498:SF1">
    <property type="entry name" value="COB--COM HETERODISULFIDE REDUCTASE IRON-SULFUR SUBUNIT A"/>
    <property type="match status" value="1"/>
</dbReference>
<dbReference type="RefSeq" id="WP_344879486.1">
    <property type="nucleotide sequence ID" value="NZ_BAAAZP010000075.1"/>
</dbReference>
<dbReference type="EMBL" id="BAAAZP010000075">
    <property type="protein sequence ID" value="GAA3671089.1"/>
    <property type="molecule type" value="Genomic_DNA"/>
</dbReference>
<dbReference type="InterPro" id="IPR039650">
    <property type="entry name" value="HdrA-like"/>
</dbReference>
<comment type="caution">
    <text evidence="7">The sequence shown here is derived from an EMBL/GenBank/DDBJ whole genome shotgun (WGS) entry which is preliminary data.</text>
</comment>
<dbReference type="InterPro" id="IPR036188">
    <property type="entry name" value="FAD/NAD-bd_sf"/>
</dbReference>
<evidence type="ECO:0008006" key="9">
    <source>
        <dbReference type="Google" id="ProtNLM"/>
    </source>
</evidence>
<accession>A0ABP7BZ70</accession>
<evidence type="ECO:0000256" key="3">
    <source>
        <dbReference type="ARBA" id="ARBA00023002"/>
    </source>
</evidence>
<dbReference type="Gene3D" id="3.50.50.60">
    <property type="entry name" value="FAD/NAD(P)-binding domain"/>
    <property type="match status" value="1"/>
</dbReference>
<evidence type="ECO:0000313" key="8">
    <source>
        <dbReference type="Proteomes" id="UP001500902"/>
    </source>
</evidence>
<keyword evidence="5" id="KW-0411">Iron-sulfur</keyword>
<dbReference type="Proteomes" id="UP001500902">
    <property type="component" value="Unassembled WGS sequence"/>
</dbReference>
<evidence type="ECO:0000256" key="6">
    <source>
        <dbReference type="SAM" id="MobiDB-lite"/>
    </source>
</evidence>
<keyword evidence="3" id="KW-0560">Oxidoreductase</keyword>
<organism evidence="7 8">
    <name type="scientific">Nonomuraea antimicrobica</name>
    <dbReference type="NCBI Taxonomy" id="561173"/>
    <lineage>
        <taxon>Bacteria</taxon>
        <taxon>Bacillati</taxon>
        <taxon>Actinomycetota</taxon>
        <taxon>Actinomycetes</taxon>
        <taxon>Streptosporangiales</taxon>
        <taxon>Streptosporangiaceae</taxon>
        <taxon>Nonomuraea</taxon>
    </lineage>
</organism>
<keyword evidence="2" id="KW-0479">Metal-binding</keyword>
<keyword evidence="4" id="KW-0408">Iron</keyword>
<dbReference type="SUPFAM" id="SSF51905">
    <property type="entry name" value="FAD/NAD(P)-binding domain"/>
    <property type="match status" value="1"/>
</dbReference>
<dbReference type="Pfam" id="PF12831">
    <property type="entry name" value="FAD_oxidored"/>
    <property type="match status" value="1"/>
</dbReference>
<keyword evidence="8" id="KW-1185">Reference proteome</keyword>
<dbReference type="PANTHER" id="PTHR43498">
    <property type="entry name" value="FERREDOXIN:COB-COM HETERODISULFIDE REDUCTASE SUBUNIT A"/>
    <property type="match status" value="1"/>
</dbReference>
<evidence type="ECO:0000256" key="4">
    <source>
        <dbReference type="ARBA" id="ARBA00023004"/>
    </source>
</evidence>
<feature type="region of interest" description="Disordered" evidence="6">
    <location>
        <begin position="177"/>
        <end position="199"/>
    </location>
</feature>
<keyword evidence="1" id="KW-0004">4Fe-4S</keyword>
<name>A0ABP7BZ70_9ACTN</name>
<evidence type="ECO:0000256" key="5">
    <source>
        <dbReference type="ARBA" id="ARBA00023014"/>
    </source>
</evidence>